<gene>
    <name evidence="1" type="ORF">GCM10007968_04250</name>
</gene>
<protein>
    <recommendedName>
        <fullName evidence="3">DUF488 domain-containing protein</fullName>
    </recommendedName>
</protein>
<name>A0A917RXP1_9BACL</name>
<dbReference type="RefSeq" id="WP_188801404.1">
    <property type="nucleotide sequence ID" value="NZ_BMOK01000001.1"/>
</dbReference>
<evidence type="ECO:0008006" key="3">
    <source>
        <dbReference type="Google" id="ProtNLM"/>
    </source>
</evidence>
<evidence type="ECO:0000313" key="1">
    <source>
        <dbReference type="EMBL" id="GGL43475.1"/>
    </source>
</evidence>
<evidence type="ECO:0000313" key="2">
    <source>
        <dbReference type="Proteomes" id="UP000654670"/>
    </source>
</evidence>
<comment type="caution">
    <text evidence="1">The sequence shown here is derived from an EMBL/GenBank/DDBJ whole genome shotgun (WGS) entry which is preliminary data.</text>
</comment>
<dbReference type="PANTHER" id="PTHR36849:SF1">
    <property type="entry name" value="CYTOPLASMIC PROTEIN"/>
    <property type="match status" value="1"/>
</dbReference>
<dbReference type="PANTHER" id="PTHR36849">
    <property type="entry name" value="CYTOPLASMIC PROTEIN-RELATED"/>
    <property type="match status" value="1"/>
</dbReference>
<organism evidence="1 2">
    <name type="scientific">Sporolactobacillus putidus</name>
    <dbReference type="NCBI Taxonomy" id="492735"/>
    <lineage>
        <taxon>Bacteria</taxon>
        <taxon>Bacillati</taxon>
        <taxon>Bacillota</taxon>
        <taxon>Bacilli</taxon>
        <taxon>Bacillales</taxon>
        <taxon>Sporolactobacillaceae</taxon>
        <taxon>Sporolactobacillus</taxon>
    </lineage>
</organism>
<dbReference type="Proteomes" id="UP000654670">
    <property type="component" value="Unassembled WGS sequence"/>
</dbReference>
<reference evidence="1" key="1">
    <citation type="journal article" date="2014" name="Int. J. Syst. Evol. Microbiol.">
        <title>Complete genome sequence of Corynebacterium casei LMG S-19264T (=DSM 44701T), isolated from a smear-ripened cheese.</title>
        <authorList>
            <consortium name="US DOE Joint Genome Institute (JGI-PGF)"/>
            <person name="Walter F."/>
            <person name="Albersmeier A."/>
            <person name="Kalinowski J."/>
            <person name="Ruckert C."/>
        </authorList>
    </citation>
    <scope>NUCLEOTIDE SEQUENCE</scope>
    <source>
        <strain evidence="1">JCM 15325</strain>
    </source>
</reference>
<proteinExistence type="predicted"/>
<accession>A0A917RXP1</accession>
<dbReference type="InterPro" id="IPR052552">
    <property type="entry name" value="YeaO-like"/>
</dbReference>
<reference evidence="1" key="2">
    <citation type="submission" date="2020-09" db="EMBL/GenBank/DDBJ databases">
        <authorList>
            <person name="Sun Q."/>
            <person name="Ohkuma M."/>
        </authorList>
    </citation>
    <scope>NUCLEOTIDE SEQUENCE</scope>
    <source>
        <strain evidence="1">JCM 15325</strain>
    </source>
</reference>
<dbReference type="Pfam" id="PF22752">
    <property type="entry name" value="DUF488-N3i"/>
    <property type="match status" value="1"/>
</dbReference>
<dbReference type="EMBL" id="BMOK01000001">
    <property type="protein sequence ID" value="GGL43475.1"/>
    <property type="molecule type" value="Genomic_DNA"/>
</dbReference>
<dbReference type="AlphaFoldDB" id="A0A917RXP1"/>
<sequence>MIQIKRVYEPAVPEDGQRYLVDRLWPRGVSKDRARLADWYKDLAPSPELRRWFNHEAGKFELFQDQYMDELAHDQEKRPLLERIVSESREGTVTLVYAAKDPLVNHAIVLLTFLRTQYDV</sequence>
<keyword evidence="2" id="KW-1185">Reference proteome</keyword>